<dbReference type="HOGENOM" id="CLU_932861_0_0_0"/>
<dbReference type="PATRIC" id="fig|457404.5.peg.2673"/>
<dbReference type="BioCyc" id="FSP457404-HMP:GTSQ-2496-MONOMER"/>
<gene>
    <name evidence="2" type="ORF">HMPREF0402_02471</name>
</gene>
<proteinExistence type="predicted"/>
<comment type="caution">
    <text evidence="2">The sequence shown here is derived from an EMBL/GenBank/DDBJ whole genome shotgun (WGS) entry which is preliminary data.</text>
</comment>
<feature type="coiled-coil region" evidence="1">
    <location>
        <begin position="103"/>
        <end position="192"/>
    </location>
</feature>
<evidence type="ECO:0000313" key="2">
    <source>
        <dbReference type="EMBL" id="EHO79732.1"/>
    </source>
</evidence>
<protein>
    <recommendedName>
        <fullName evidence="4">DUF1351 domain-containing protein</fullName>
    </recommendedName>
</protein>
<evidence type="ECO:0008006" key="4">
    <source>
        <dbReference type="Google" id="ProtNLM"/>
    </source>
</evidence>
<dbReference type="Pfam" id="PF07083">
    <property type="entry name" value="DUF1351"/>
    <property type="match status" value="1"/>
</dbReference>
<evidence type="ECO:0000313" key="3">
    <source>
        <dbReference type="Proteomes" id="UP000003233"/>
    </source>
</evidence>
<keyword evidence="3" id="KW-1185">Reference proteome</keyword>
<organism evidence="2 3">
    <name type="scientific">Fusobacterium ulcerans 12-1B</name>
    <dbReference type="NCBI Taxonomy" id="457404"/>
    <lineage>
        <taxon>Bacteria</taxon>
        <taxon>Fusobacteriati</taxon>
        <taxon>Fusobacteriota</taxon>
        <taxon>Fusobacteriia</taxon>
        <taxon>Fusobacteriales</taxon>
        <taxon>Fusobacteriaceae</taxon>
        <taxon>Fusobacterium</taxon>
    </lineage>
</organism>
<keyword evidence="1" id="KW-0175">Coiled coil</keyword>
<dbReference type="EMBL" id="AGWJ02000023">
    <property type="protein sequence ID" value="EHO79732.1"/>
    <property type="molecule type" value="Genomic_DNA"/>
</dbReference>
<sequence length="295" mass="35172">MEIKTNEFQVAKIDFNFEEVKGKLKEFSEKYVGLAVTEENIKDTTTAKNELAALEKHIDDYRKTQKKELEIPIKEFEGKCKELLSILKEVSDPIREQLEYYENVRKEEKEEEIQALIDEVTKKYELEKEFANQLVIIPKYLNKTQKEKDTLEDLELRAKVLKEQQEQKRQLEEMKKQKLDLIQKTIEEVNREFETDLKISEFNFLIDKVLDEIPKTIRARANYIYQERKAEEQKKLKEEIEKAETIEVVEEKKEETKPPKLFNFSLNIENCTGAKAKLLKEFLENNDFEYNLDSK</sequence>
<dbReference type="RefSeq" id="WP_008698175.1">
    <property type="nucleotide sequence ID" value="NZ_KE161009.1"/>
</dbReference>
<name>H1PVM8_9FUSO</name>
<accession>H1PVM8</accession>
<dbReference type="AlphaFoldDB" id="H1PVM8"/>
<reference evidence="2 3" key="1">
    <citation type="submission" date="2012-07" db="EMBL/GenBank/DDBJ databases">
        <title>The Genome Sequence of Fusobacterium ulcerans 12_1B.</title>
        <authorList>
            <consortium name="The Broad Institute Genome Sequencing Platform"/>
            <person name="Earl A."/>
            <person name="Ward D."/>
            <person name="Feldgarden M."/>
            <person name="Gevers D."/>
            <person name="Strauss J."/>
            <person name="Ambrose C.E."/>
            <person name="Allen-Vercoe E."/>
            <person name="Walker B."/>
            <person name="Young S.K."/>
            <person name="Zeng Q."/>
            <person name="Gargeya S."/>
            <person name="Fitzgerald M."/>
            <person name="Haas B."/>
            <person name="Abouelleil A."/>
            <person name="Alvarado L."/>
            <person name="Arachchi H.M."/>
            <person name="Berlin A.M."/>
            <person name="Chapman S.B."/>
            <person name="Goldberg J."/>
            <person name="Griggs A."/>
            <person name="Gujja S."/>
            <person name="Hansen M."/>
            <person name="Howarth C."/>
            <person name="Imamovic A."/>
            <person name="Larimer J."/>
            <person name="McCowen C."/>
            <person name="Montmayeur A."/>
            <person name="Murphy C."/>
            <person name="Neiman D."/>
            <person name="Pearson M."/>
            <person name="Priest M."/>
            <person name="Roberts A."/>
            <person name="Saif S."/>
            <person name="Shea T."/>
            <person name="Sisk P."/>
            <person name="Sykes S."/>
            <person name="Wortman J."/>
            <person name="Nusbaum C."/>
            <person name="Birren B."/>
        </authorList>
    </citation>
    <scope>NUCLEOTIDE SEQUENCE [LARGE SCALE GENOMIC DNA]</scope>
    <source>
        <strain evidence="2 3">12_1B</strain>
    </source>
</reference>
<dbReference type="InterPro" id="IPR009785">
    <property type="entry name" value="Prophage_Lj928_Orf309"/>
</dbReference>
<evidence type="ECO:0000256" key="1">
    <source>
        <dbReference type="SAM" id="Coils"/>
    </source>
</evidence>
<dbReference type="Proteomes" id="UP000003233">
    <property type="component" value="Unassembled WGS sequence"/>
</dbReference>